<evidence type="ECO:0000313" key="4">
    <source>
        <dbReference type="Proteomes" id="UP000256373"/>
    </source>
</evidence>
<dbReference type="Proteomes" id="UP000256373">
    <property type="component" value="Unassembled WGS sequence"/>
</dbReference>
<protein>
    <submittedName>
        <fullName evidence="3">TonB-dependent receptor</fullName>
    </submittedName>
</protein>
<dbReference type="EMBL" id="QNUL01000003">
    <property type="protein sequence ID" value="REA63026.1"/>
    <property type="molecule type" value="Genomic_DNA"/>
</dbReference>
<name>A0A3D8YEK7_9BACT</name>
<dbReference type="AlphaFoldDB" id="A0A3D8YEK7"/>
<dbReference type="SUPFAM" id="SSF56935">
    <property type="entry name" value="Porins"/>
    <property type="match status" value="1"/>
</dbReference>
<keyword evidence="4" id="KW-1185">Reference proteome</keyword>
<evidence type="ECO:0000256" key="1">
    <source>
        <dbReference type="ARBA" id="ARBA00022729"/>
    </source>
</evidence>
<dbReference type="SUPFAM" id="SSF49464">
    <property type="entry name" value="Carboxypeptidase regulatory domain-like"/>
    <property type="match status" value="1"/>
</dbReference>
<gene>
    <name evidence="3" type="ORF">DSL64_05225</name>
</gene>
<dbReference type="PANTHER" id="PTHR30069">
    <property type="entry name" value="TONB-DEPENDENT OUTER MEMBRANE RECEPTOR"/>
    <property type="match status" value="1"/>
</dbReference>
<feature type="chain" id="PRO_5017634806" evidence="2">
    <location>
        <begin position="18"/>
        <end position="774"/>
    </location>
</feature>
<reference evidence="3 4" key="1">
    <citation type="submission" date="2018-07" db="EMBL/GenBank/DDBJ databases">
        <title>Dyadobacter roseus sp. nov., isolated from rose rhizosphere soil.</title>
        <authorList>
            <person name="Chen L."/>
        </authorList>
    </citation>
    <scope>NUCLEOTIDE SEQUENCE [LARGE SCALE GENOMIC DNA]</scope>
    <source>
        <strain evidence="3 4">RS19</strain>
    </source>
</reference>
<dbReference type="PANTHER" id="PTHR30069:SF29">
    <property type="entry name" value="HEMOGLOBIN AND HEMOGLOBIN-HAPTOGLOBIN-BINDING PROTEIN 1-RELATED"/>
    <property type="match status" value="1"/>
</dbReference>
<dbReference type="RefSeq" id="WP_115829614.1">
    <property type="nucleotide sequence ID" value="NZ_QNUL01000003.1"/>
</dbReference>
<dbReference type="InterPro" id="IPR008969">
    <property type="entry name" value="CarboxyPept-like_regulatory"/>
</dbReference>
<dbReference type="InterPro" id="IPR039426">
    <property type="entry name" value="TonB-dep_rcpt-like"/>
</dbReference>
<comment type="caution">
    <text evidence="3">The sequence shown here is derived from an EMBL/GenBank/DDBJ whole genome shotgun (WGS) entry which is preliminary data.</text>
</comment>
<proteinExistence type="predicted"/>
<keyword evidence="1 2" id="KW-0732">Signal</keyword>
<sequence>MLRILLIVLFTTSFCLAQNYTSTIRGTVRDADTGLPLSGATVTLDKNSDGTSTDENGSFRFQEIAVGRYVLKISYLGYESVVIPEILLESGRENVQEVRLHASGQQLREATVTTNRPGAFNSVQEITIEQTMRYAATYLDPARVATSFPGVAAANDQANGLVIRGNSPNGMQWRLEGVEIVNPNHLSNAGTFSDRATTTGGGVNILSTQLLSNSFFLSGAFPAQYGNALSGILDMNLRKGNDEKTEFVAQVGLIGIDVAAEGPFSKKSKASYVANYRYSFTGLLSSIGIDFGGEANKFQDFSFNVNLPTKKAGTFSIFGLGGISENVFTAERDSTLWEVQKDGRDIIFKNKMGAGGITHNVSLGNRTSWNTVLVASGLTTIRQSYDVKIAANNRVLTDSDELSKVRFSANTYITHRVNDKNRIKAGLYATKQYDNIGLTRYWGGSEQQLTGWLIQPFINWTYKIADNITSELGLHSMISTLKTHILKGNSSTLEPRAAVKWQLNPSQQVSFSYGLHSQLQLPQVYLAQYSTTQFAGNLHLKPTRSHHLVLGYQKNFVKNSSLKLEAYWQQMIDVPVTDGIRNSFSALNVIENEVNRRLENSGTGRNYGIEATYQKLLTDQYYILLSGSLYDATYVGSDGVRRDSRFNGRHTFSFTGGKEFKKGTQSTWGINAKILWVGGFRDTPIDIDASTASNTTVYLQDQAFSVKMKDYFRPDVRIYWKKSKTRYSRTLALDLQNISGTKNEAYSYYDTFKKKVVAQYQLGLIPVLSYRWEF</sequence>
<feature type="signal peptide" evidence="2">
    <location>
        <begin position="1"/>
        <end position="17"/>
    </location>
</feature>
<dbReference type="GO" id="GO:0015344">
    <property type="term" value="F:siderophore uptake transmembrane transporter activity"/>
    <property type="evidence" value="ECO:0007669"/>
    <property type="project" value="TreeGrafter"/>
</dbReference>
<keyword evidence="3" id="KW-0675">Receptor</keyword>
<evidence type="ECO:0000256" key="2">
    <source>
        <dbReference type="SAM" id="SignalP"/>
    </source>
</evidence>
<evidence type="ECO:0000313" key="3">
    <source>
        <dbReference type="EMBL" id="REA63026.1"/>
    </source>
</evidence>
<dbReference type="GO" id="GO:0009279">
    <property type="term" value="C:cell outer membrane"/>
    <property type="evidence" value="ECO:0007669"/>
    <property type="project" value="TreeGrafter"/>
</dbReference>
<accession>A0A3D8YEK7</accession>
<dbReference type="Pfam" id="PF13620">
    <property type="entry name" value="CarboxypepD_reg"/>
    <property type="match status" value="1"/>
</dbReference>
<dbReference type="Gene3D" id="2.60.40.1120">
    <property type="entry name" value="Carboxypeptidase-like, regulatory domain"/>
    <property type="match status" value="1"/>
</dbReference>
<dbReference type="OrthoDB" id="9804995at2"/>
<dbReference type="GO" id="GO:0044718">
    <property type="term" value="P:siderophore transmembrane transport"/>
    <property type="evidence" value="ECO:0007669"/>
    <property type="project" value="TreeGrafter"/>
</dbReference>
<organism evidence="3 4">
    <name type="scientific">Dyadobacter luteus</name>
    <dbReference type="NCBI Taxonomy" id="2259619"/>
    <lineage>
        <taxon>Bacteria</taxon>
        <taxon>Pseudomonadati</taxon>
        <taxon>Bacteroidota</taxon>
        <taxon>Cytophagia</taxon>
        <taxon>Cytophagales</taxon>
        <taxon>Spirosomataceae</taxon>
        <taxon>Dyadobacter</taxon>
    </lineage>
</organism>